<dbReference type="Gene3D" id="3.10.490.10">
    <property type="entry name" value="Gamma-glutamyl cyclotransferase-like"/>
    <property type="match status" value="1"/>
</dbReference>
<evidence type="ECO:0000256" key="1">
    <source>
        <dbReference type="ARBA" id="ARBA00023239"/>
    </source>
</evidence>
<organism evidence="2">
    <name type="scientific">freshwater metagenome</name>
    <dbReference type="NCBI Taxonomy" id="449393"/>
    <lineage>
        <taxon>unclassified sequences</taxon>
        <taxon>metagenomes</taxon>
        <taxon>ecological metagenomes</taxon>
    </lineage>
</organism>
<dbReference type="InterPro" id="IPR013024">
    <property type="entry name" value="GGCT-like"/>
</dbReference>
<dbReference type="PANTHER" id="PTHR12935:SF0">
    <property type="entry name" value="GAMMA-GLUTAMYLCYCLOTRANSFERASE"/>
    <property type="match status" value="1"/>
</dbReference>
<accession>A0A6J6DZE8</accession>
<dbReference type="Pfam" id="PF13772">
    <property type="entry name" value="AIG2_2"/>
    <property type="match status" value="1"/>
</dbReference>
<dbReference type="GO" id="GO:0003839">
    <property type="term" value="F:gamma-glutamylcyclotransferase activity"/>
    <property type="evidence" value="ECO:0007669"/>
    <property type="project" value="InterPro"/>
</dbReference>
<dbReference type="PANTHER" id="PTHR12935">
    <property type="entry name" value="GAMMA-GLUTAMYLCYCLOTRANSFERASE"/>
    <property type="match status" value="1"/>
</dbReference>
<gene>
    <name evidence="2" type="ORF">UFOPK1650_00627</name>
</gene>
<keyword evidence="1" id="KW-0456">Lyase</keyword>
<reference evidence="2" key="1">
    <citation type="submission" date="2020-05" db="EMBL/GenBank/DDBJ databases">
        <authorList>
            <person name="Chiriac C."/>
            <person name="Salcher M."/>
            <person name="Ghai R."/>
            <person name="Kavagutti S V."/>
        </authorList>
    </citation>
    <scope>NUCLEOTIDE SEQUENCE</scope>
</reference>
<dbReference type="InterPro" id="IPR017939">
    <property type="entry name" value="G-Glutamylcylcotransferase"/>
</dbReference>
<name>A0A6J6DZE8_9ZZZZ</name>
<dbReference type="InterPro" id="IPR036568">
    <property type="entry name" value="GGCT-like_sf"/>
</dbReference>
<dbReference type="EMBL" id="CAEZTJ010000080">
    <property type="protein sequence ID" value="CAB4569472.1"/>
    <property type="molecule type" value="Genomic_DNA"/>
</dbReference>
<protein>
    <submittedName>
        <fullName evidence="2">Unannotated protein</fullName>
    </submittedName>
</protein>
<dbReference type="CDD" id="cd06661">
    <property type="entry name" value="GGCT_like"/>
    <property type="match status" value="1"/>
</dbReference>
<evidence type="ECO:0000313" key="2">
    <source>
        <dbReference type="EMBL" id="CAB4569472.1"/>
    </source>
</evidence>
<dbReference type="SUPFAM" id="SSF110857">
    <property type="entry name" value="Gamma-glutamyl cyclotransferase-like"/>
    <property type="match status" value="1"/>
</dbReference>
<proteinExistence type="predicted"/>
<sequence length="149" mass="17091">MTLYAAYGSNLDPEQMRMRAPHSPHRGTGWLRGWRITFGGHEFGWEGSIATIVEDPTREVFVAIYDLTEEDELALDRWEGAELGLYSKVKLRVETLWGSEICWFYVLNSYEGGFPSYRYLRIMADAAEIAGAPIDYVDELRSRTAIEDE</sequence>
<dbReference type="AlphaFoldDB" id="A0A6J6DZE8"/>